<name>A0ABR0QS74_GOSAR</name>
<keyword evidence="2" id="KW-1185">Reference proteome</keyword>
<dbReference type="Proteomes" id="UP001358586">
    <property type="component" value="Chromosome 2"/>
</dbReference>
<evidence type="ECO:0000313" key="1">
    <source>
        <dbReference type="EMBL" id="KAK5842173.1"/>
    </source>
</evidence>
<protein>
    <submittedName>
        <fullName evidence="1">Uncharacterized protein</fullName>
    </submittedName>
</protein>
<reference evidence="1 2" key="1">
    <citation type="submission" date="2023-03" db="EMBL/GenBank/DDBJ databases">
        <title>WGS of Gossypium arboreum.</title>
        <authorList>
            <person name="Yu D."/>
        </authorList>
    </citation>
    <scope>NUCLEOTIDE SEQUENCE [LARGE SCALE GENOMIC DNA]</scope>
    <source>
        <tissue evidence="1">Leaf</tissue>
    </source>
</reference>
<gene>
    <name evidence="1" type="ORF">PVK06_004503</name>
</gene>
<sequence>MATKVIRQFASDHDANLLDIEGRKPKEQITDSRLNFRYDVCWAKDKEAKNIIKNAWHNGAVDIMGKIIRMGHGLGNWQYQKYKRLRKQIGTLQMKINNIIDEQRSKYDGNKLKDLRLKLGKLLDKEEQYWAQHSRINWLKEGDRNT</sequence>
<comment type="caution">
    <text evidence="1">The sequence shown here is derived from an EMBL/GenBank/DDBJ whole genome shotgun (WGS) entry which is preliminary data.</text>
</comment>
<proteinExistence type="predicted"/>
<accession>A0ABR0QS74</accession>
<evidence type="ECO:0000313" key="2">
    <source>
        <dbReference type="Proteomes" id="UP001358586"/>
    </source>
</evidence>
<dbReference type="EMBL" id="JARKNE010000002">
    <property type="protein sequence ID" value="KAK5842173.1"/>
    <property type="molecule type" value="Genomic_DNA"/>
</dbReference>
<organism evidence="1 2">
    <name type="scientific">Gossypium arboreum</name>
    <name type="common">Tree cotton</name>
    <name type="synonym">Gossypium nanking</name>
    <dbReference type="NCBI Taxonomy" id="29729"/>
    <lineage>
        <taxon>Eukaryota</taxon>
        <taxon>Viridiplantae</taxon>
        <taxon>Streptophyta</taxon>
        <taxon>Embryophyta</taxon>
        <taxon>Tracheophyta</taxon>
        <taxon>Spermatophyta</taxon>
        <taxon>Magnoliopsida</taxon>
        <taxon>eudicotyledons</taxon>
        <taxon>Gunneridae</taxon>
        <taxon>Pentapetalae</taxon>
        <taxon>rosids</taxon>
        <taxon>malvids</taxon>
        <taxon>Malvales</taxon>
        <taxon>Malvaceae</taxon>
        <taxon>Malvoideae</taxon>
        <taxon>Gossypium</taxon>
    </lineage>
</organism>